<proteinExistence type="predicted"/>
<dbReference type="InterPro" id="IPR048279">
    <property type="entry name" value="MdtK-like"/>
</dbReference>
<dbReference type="GO" id="GO:0015297">
    <property type="term" value="F:antiporter activity"/>
    <property type="evidence" value="ECO:0007669"/>
    <property type="project" value="InterPro"/>
</dbReference>
<dbReference type="GO" id="GO:0005886">
    <property type="term" value="C:plasma membrane"/>
    <property type="evidence" value="ECO:0007669"/>
    <property type="project" value="UniProtKB-SubCell"/>
</dbReference>
<dbReference type="InterPro" id="IPR002528">
    <property type="entry name" value="MATE_fam"/>
</dbReference>
<dbReference type="AlphaFoldDB" id="Q2S7C7"/>
<dbReference type="PANTHER" id="PTHR42925">
    <property type="entry name" value="MULTIDRUG AND TOXIN EFFLUX PROTEIN MATE FAMILY"/>
    <property type="match status" value="1"/>
</dbReference>
<dbReference type="HOGENOM" id="CLU_012893_5_3_6"/>
<dbReference type="CDD" id="cd13134">
    <property type="entry name" value="MATE_like_8"/>
    <property type="match status" value="1"/>
</dbReference>
<comment type="subcellular location">
    <subcellularLocation>
        <location evidence="1">Cell inner membrane</location>
        <topology evidence="1">Multi-pass membrane protein</topology>
    </subcellularLocation>
</comment>
<evidence type="ECO:0000256" key="3">
    <source>
        <dbReference type="ARBA" id="ARBA00022475"/>
    </source>
</evidence>
<keyword evidence="4" id="KW-0812">Transmembrane</keyword>
<protein>
    <submittedName>
        <fullName evidence="7">Na+-driven multidrug efflux pump</fullName>
    </submittedName>
</protein>
<evidence type="ECO:0000313" key="8">
    <source>
        <dbReference type="Proteomes" id="UP000000238"/>
    </source>
</evidence>
<keyword evidence="2" id="KW-0813">Transport</keyword>
<evidence type="ECO:0000313" key="7">
    <source>
        <dbReference type="EMBL" id="ABC33447.1"/>
    </source>
</evidence>
<dbReference type="NCBIfam" id="TIGR00797">
    <property type="entry name" value="matE"/>
    <property type="match status" value="1"/>
</dbReference>
<dbReference type="InterPro" id="IPR047135">
    <property type="entry name" value="YsiQ"/>
</dbReference>
<evidence type="ECO:0000256" key="2">
    <source>
        <dbReference type="ARBA" id="ARBA00022448"/>
    </source>
</evidence>
<dbReference type="PIRSF" id="PIRSF006603">
    <property type="entry name" value="DinF"/>
    <property type="match status" value="1"/>
</dbReference>
<name>Q2S7C7_HAHCH</name>
<evidence type="ECO:0000256" key="4">
    <source>
        <dbReference type="ARBA" id="ARBA00022692"/>
    </source>
</evidence>
<keyword evidence="8" id="KW-1185">Reference proteome</keyword>
<keyword evidence="3" id="KW-1003">Cell membrane</keyword>
<accession>Q2S7C7</accession>
<reference evidence="7 8" key="1">
    <citation type="journal article" date="2005" name="Nucleic Acids Res.">
        <title>Genomic blueprint of Hahella chejuensis, a marine microbe producing an algicidal agent.</title>
        <authorList>
            <person name="Jeong H."/>
            <person name="Yim J.H."/>
            <person name="Lee C."/>
            <person name="Choi S.-H."/>
            <person name="Park Y.K."/>
            <person name="Yoon S.H."/>
            <person name="Hur C.-G."/>
            <person name="Kang H.-Y."/>
            <person name="Kim D."/>
            <person name="Lee H.H."/>
            <person name="Park K.H."/>
            <person name="Park S.-H."/>
            <person name="Park H.-S."/>
            <person name="Lee H.K."/>
            <person name="Oh T.K."/>
            <person name="Kim J.F."/>
        </authorList>
    </citation>
    <scope>NUCLEOTIDE SEQUENCE [LARGE SCALE GENOMIC DNA]</scope>
    <source>
        <strain evidence="7 8">KCTC 2396</strain>
    </source>
</reference>
<gene>
    <name evidence="7" type="ordered locus">HCH_06824</name>
</gene>
<dbReference type="RefSeq" id="WP_011400497.1">
    <property type="nucleotide sequence ID" value="NC_007645.1"/>
</dbReference>
<sequence length="456" mass="50362">MNHELRSHNLWVLSWPIFIEEITGGLVFLADAYFLSQISDEVAATVGVLLPVLLLGFFIIPMFTTAGTSVASQYMGAKQTQHILPTYMANIGISSLLGLLMFIVSFIYADRVGLWLGMTPELNAHSETYLLAVSFSFFCIAVRFSYASILASRGMTHWNMATALVTNALNVVLNAAFFLGWFGLPKMGLLGIAMATSISFAVGALLVMWVVHGPMKIRFRFKGMSGPIRRVMRPILKIGVPSAMEPFSYTVQQIVVSMAVISLGLEAMGANTYVLRVLVVEITFAFALGAGSQILMAHFMGAENFKEVNRIFWKSVAYASGFAFINMLMFVWIYDSLLTLFTDNPQIIELGKWMLAACIIMEPARAVNIIAGMGLKGVGDARFSAVSSMIFMWAVIPFVFWIGLDLGYGMLGVWMCFVVDESLRAAINLWRWRTGKWRSKGIRNDTDEGGLAEVPA</sequence>
<evidence type="ECO:0000256" key="6">
    <source>
        <dbReference type="ARBA" id="ARBA00023136"/>
    </source>
</evidence>
<dbReference type="KEGG" id="hch:HCH_06824"/>
<dbReference type="STRING" id="349521.HCH_06824"/>
<evidence type="ECO:0000256" key="1">
    <source>
        <dbReference type="ARBA" id="ARBA00004429"/>
    </source>
</evidence>
<evidence type="ECO:0000256" key="5">
    <source>
        <dbReference type="ARBA" id="ARBA00022989"/>
    </source>
</evidence>
<keyword evidence="6" id="KW-0472">Membrane</keyword>
<keyword evidence="5" id="KW-1133">Transmembrane helix</keyword>
<dbReference type="Pfam" id="PF01554">
    <property type="entry name" value="MatE"/>
    <property type="match status" value="2"/>
</dbReference>
<dbReference type="OrthoDB" id="9806302at2"/>
<dbReference type="EMBL" id="CP000155">
    <property type="protein sequence ID" value="ABC33447.1"/>
    <property type="molecule type" value="Genomic_DNA"/>
</dbReference>
<dbReference type="Proteomes" id="UP000000238">
    <property type="component" value="Chromosome"/>
</dbReference>
<organism evidence="7 8">
    <name type="scientific">Hahella chejuensis (strain KCTC 2396)</name>
    <dbReference type="NCBI Taxonomy" id="349521"/>
    <lineage>
        <taxon>Bacteria</taxon>
        <taxon>Pseudomonadati</taxon>
        <taxon>Pseudomonadota</taxon>
        <taxon>Gammaproteobacteria</taxon>
        <taxon>Oceanospirillales</taxon>
        <taxon>Hahellaceae</taxon>
        <taxon>Hahella</taxon>
    </lineage>
</organism>
<dbReference type="GO" id="GO:0042910">
    <property type="term" value="F:xenobiotic transmembrane transporter activity"/>
    <property type="evidence" value="ECO:0007669"/>
    <property type="project" value="InterPro"/>
</dbReference>
<dbReference type="eggNOG" id="COG0534">
    <property type="taxonomic scope" value="Bacteria"/>
</dbReference>
<dbReference type="PANTHER" id="PTHR42925:SF2">
    <property type="entry name" value="NA+ DRIVEN MULTIDRUG EFFLUX PUMP"/>
    <property type="match status" value="1"/>
</dbReference>